<dbReference type="PANTHER" id="PTHR22878">
    <property type="entry name" value="DYNEIN HEAVY CHAIN 6, AXONEMAL-LIKE-RELATED"/>
    <property type="match status" value="1"/>
</dbReference>
<dbReference type="GO" id="GO:0045505">
    <property type="term" value="F:dynein intermediate chain binding"/>
    <property type="evidence" value="ECO:0007669"/>
    <property type="project" value="InterPro"/>
</dbReference>
<proteinExistence type="predicted"/>
<name>A0AAV4YEN8_CAEEX</name>
<dbReference type="AlphaFoldDB" id="A0AAV4YEN8"/>
<feature type="domain" description="Dynein heavy chain tail" evidence="1">
    <location>
        <begin position="2"/>
        <end position="482"/>
    </location>
</feature>
<dbReference type="GO" id="GO:0030286">
    <property type="term" value="C:dynein complex"/>
    <property type="evidence" value="ECO:0007669"/>
    <property type="project" value="InterPro"/>
</dbReference>
<dbReference type="Proteomes" id="UP001054945">
    <property type="component" value="Unassembled WGS sequence"/>
</dbReference>
<dbReference type="GO" id="GO:0007018">
    <property type="term" value="P:microtubule-based movement"/>
    <property type="evidence" value="ECO:0007669"/>
    <property type="project" value="InterPro"/>
</dbReference>
<dbReference type="InterPro" id="IPR013594">
    <property type="entry name" value="Dynein_heavy_tail"/>
</dbReference>
<accession>A0AAV4YEN8</accession>
<dbReference type="InterPro" id="IPR026983">
    <property type="entry name" value="DHC"/>
</dbReference>
<evidence type="ECO:0000313" key="2">
    <source>
        <dbReference type="EMBL" id="GIZ04835.1"/>
    </source>
</evidence>
<comment type="caution">
    <text evidence="2">The sequence shown here is derived from an EMBL/GenBank/DDBJ whole genome shotgun (WGS) entry which is preliminary data.</text>
</comment>
<keyword evidence="3" id="KW-1185">Reference proteome</keyword>
<reference evidence="2 3" key="1">
    <citation type="submission" date="2021-06" db="EMBL/GenBank/DDBJ databases">
        <title>Caerostris extrusa draft genome.</title>
        <authorList>
            <person name="Kono N."/>
            <person name="Arakawa K."/>
        </authorList>
    </citation>
    <scope>NUCLEOTIDE SEQUENCE [LARGE SCALE GENOMIC DNA]</scope>
</reference>
<dbReference type="GO" id="GO:0051959">
    <property type="term" value="F:dynein light intermediate chain binding"/>
    <property type="evidence" value="ECO:0007669"/>
    <property type="project" value="InterPro"/>
</dbReference>
<protein>
    <submittedName>
        <fullName evidence="2">Dynein heavy chain 10, axonemal</fullName>
    </submittedName>
</protein>
<dbReference type="Pfam" id="PF08385">
    <property type="entry name" value="DHC_N1"/>
    <property type="match status" value="1"/>
</dbReference>
<evidence type="ECO:0000259" key="1">
    <source>
        <dbReference type="Pfam" id="PF08385"/>
    </source>
</evidence>
<gene>
    <name evidence="2" type="primary">DNAH10</name>
    <name evidence="2" type="ORF">CEXT_306721</name>
</gene>
<sequence>MKNVEDILSRVTNNVIYLSLIERSAKILLQETGIDELKKALYDIFVVLKLAWVQSEHYNEDRNACRLMKGIATLLQERVKNTARIDKLFRKPLPQVSQISSESIEILQYWKKLYLKRVKVKKYGPTYWWRFDTRILFEETDHVISVCNDLEKISRALQELTNIFNTNLRFFVEDVQELRSLQNRIFNGMTAVIQYANINPFDSMFKYEWDRIVVVFFRDVKNFEDEMKMYISKLFQSGLSWENAYILAKSFDKFAISDSIREFIMKSRSDMLKQFIKEISETENLFLAQERNPPKLHKIPEITSALLWVRDLSYKISKPMSIISGFLSMTDKDKEVQERFRRTEKLLNEYKKQRYDAWKAAAQENLNKFLKTNLMKKQKYQEALMYCVNFPSYLEEVSTETKILEELGYEIPSHIKNVILQEKDIYTLRNKLKQCLETLDISVSELKTEEISTLSIPIENLCSVLDFGMNHMHWESSDINEFIKTSKQSISTCDLFEFMTVEEFIPTCEAFFEDAKLKMEHKVETIVNIYFSLGPLLKKLEVVSCKTSTGKAPQLREYYSACEENILRSLTAMVLSNLEYFRDEILQHFIFPYVEAAFKSEDEMVTSSILRIKLIFVNFMRSALERNSKSLDKQMEENSPTSPQQIS</sequence>
<dbReference type="PANTHER" id="PTHR22878:SF63">
    <property type="entry name" value="DYNEIN AXONEMAL HEAVY CHAIN 10"/>
    <property type="match status" value="1"/>
</dbReference>
<organism evidence="2 3">
    <name type="scientific">Caerostris extrusa</name>
    <name type="common">Bark spider</name>
    <name type="synonym">Caerostris bankana</name>
    <dbReference type="NCBI Taxonomy" id="172846"/>
    <lineage>
        <taxon>Eukaryota</taxon>
        <taxon>Metazoa</taxon>
        <taxon>Ecdysozoa</taxon>
        <taxon>Arthropoda</taxon>
        <taxon>Chelicerata</taxon>
        <taxon>Arachnida</taxon>
        <taxon>Araneae</taxon>
        <taxon>Araneomorphae</taxon>
        <taxon>Entelegynae</taxon>
        <taxon>Araneoidea</taxon>
        <taxon>Araneidae</taxon>
        <taxon>Caerostris</taxon>
    </lineage>
</organism>
<dbReference type="EMBL" id="BPLR01019151">
    <property type="protein sequence ID" value="GIZ04835.1"/>
    <property type="molecule type" value="Genomic_DNA"/>
</dbReference>
<evidence type="ECO:0000313" key="3">
    <source>
        <dbReference type="Proteomes" id="UP001054945"/>
    </source>
</evidence>